<dbReference type="EMBL" id="JAQQAF010000006">
    <property type="protein sequence ID" value="KAJ8476378.1"/>
    <property type="molecule type" value="Genomic_DNA"/>
</dbReference>
<feature type="region of interest" description="Disordered" evidence="1">
    <location>
        <begin position="43"/>
        <end position="97"/>
    </location>
</feature>
<feature type="chain" id="PRO_5043574883" evidence="2">
    <location>
        <begin position="22"/>
        <end position="97"/>
    </location>
</feature>
<accession>A0AAV8QJI2</accession>
<keyword evidence="4" id="KW-1185">Reference proteome</keyword>
<gene>
    <name evidence="3" type="ORF">OPV22_020105</name>
</gene>
<dbReference type="Proteomes" id="UP001222027">
    <property type="component" value="Unassembled WGS sequence"/>
</dbReference>
<evidence type="ECO:0000256" key="2">
    <source>
        <dbReference type="SAM" id="SignalP"/>
    </source>
</evidence>
<evidence type="ECO:0000256" key="1">
    <source>
        <dbReference type="SAM" id="MobiDB-lite"/>
    </source>
</evidence>
<evidence type="ECO:0000313" key="4">
    <source>
        <dbReference type="Proteomes" id="UP001222027"/>
    </source>
</evidence>
<evidence type="ECO:0000313" key="3">
    <source>
        <dbReference type="EMBL" id="KAJ8476378.1"/>
    </source>
</evidence>
<sequence>MERRMVICVVMAVLVVSAAAAAEGARLGKSMRLQVAAGGVVAEDNDETRGLLPKQRTAPSGPNGMQSPYVPRAGQIQRLDPAEYDLPEPPPPPRRLD</sequence>
<feature type="signal peptide" evidence="2">
    <location>
        <begin position="1"/>
        <end position="21"/>
    </location>
</feature>
<organism evidence="3 4">
    <name type="scientific">Ensete ventricosum</name>
    <name type="common">Abyssinian banana</name>
    <name type="synonym">Musa ensete</name>
    <dbReference type="NCBI Taxonomy" id="4639"/>
    <lineage>
        <taxon>Eukaryota</taxon>
        <taxon>Viridiplantae</taxon>
        <taxon>Streptophyta</taxon>
        <taxon>Embryophyta</taxon>
        <taxon>Tracheophyta</taxon>
        <taxon>Spermatophyta</taxon>
        <taxon>Magnoliopsida</taxon>
        <taxon>Liliopsida</taxon>
        <taxon>Zingiberales</taxon>
        <taxon>Musaceae</taxon>
        <taxon>Ensete</taxon>
    </lineage>
</organism>
<name>A0AAV8QJI2_ENSVE</name>
<reference evidence="3 4" key="1">
    <citation type="submission" date="2022-12" db="EMBL/GenBank/DDBJ databases">
        <title>Chromosome-scale assembly of the Ensete ventricosum genome.</title>
        <authorList>
            <person name="Dussert Y."/>
            <person name="Stocks J."/>
            <person name="Wendawek A."/>
            <person name="Woldeyes F."/>
            <person name="Nichols R.A."/>
            <person name="Borrell J.S."/>
        </authorList>
    </citation>
    <scope>NUCLEOTIDE SEQUENCE [LARGE SCALE GENOMIC DNA]</scope>
    <source>
        <strain evidence="4">cv. Maze</strain>
        <tissue evidence="3">Seeds</tissue>
    </source>
</reference>
<feature type="compositionally biased region" description="Pro residues" evidence="1">
    <location>
        <begin position="87"/>
        <end position="97"/>
    </location>
</feature>
<dbReference type="AlphaFoldDB" id="A0AAV8QJI2"/>
<keyword evidence="2" id="KW-0732">Signal</keyword>
<comment type="caution">
    <text evidence="3">The sequence shown here is derived from an EMBL/GenBank/DDBJ whole genome shotgun (WGS) entry which is preliminary data.</text>
</comment>
<proteinExistence type="predicted"/>
<protein>
    <submittedName>
        <fullName evidence="3">Uncharacterized protein</fullName>
    </submittedName>
</protein>
<feature type="compositionally biased region" description="Polar residues" evidence="1">
    <location>
        <begin position="57"/>
        <end position="66"/>
    </location>
</feature>